<feature type="compositionally biased region" description="Polar residues" evidence="2">
    <location>
        <begin position="234"/>
        <end position="245"/>
    </location>
</feature>
<dbReference type="EMBL" id="GDHC01001782">
    <property type="protein sequence ID" value="JAQ16847.1"/>
    <property type="molecule type" value="Transcribed_RNA"/>
</dbReference>
<feature type="domain" description="Guanylate cyclase" evidence="3">
    <location>
        <begin position="24"/>
        <end position="62"/>
    </location>
</feature>
<dbReference type="GO" id="GO:0009190">
    <property type="term" value="P:cyclic nucleotide biosynthetic process"/>
    <property type="evidence" value="ECO:0007669"/>
    <property type="project" value="InterPro"/>
</dbReference>
<dbReference type="PANTHER" id="PTHR43081:SF1">
    <property type="entry name" value="ADENYLATE CYCLASE, TERMINAL-DIFFERENTIATION SPECIFIC"/>
    <property type="match status" value="1"/>
</dbReference>
<dbReference type="PROSITE" id="PS50125">
    <property type="entry name" value="GUANYLATE_CYCLASE_2"/>
    <property type="match status" value="1"/>
</dbReference>
<organism evidence="4">
    <name type="scientific">Lygus hesperus</name>
    <name type="common">Western plant bug</name>
    <dbReference type="NCBI Taxonomy" id="30085"/>
    <lineage>
        <taxon>Eukaryota</taxon>
        <taxon>Metazoa</taxon>
        <taxon>Ecdysozoa</taxon>
        <taxon>Arthropoda</taxon>
        <taxon>Hexapoda</taxon>
        <taxon>Insecta</taxon>
        <taxon>Pterygota</taxon>
        <taxon>Neoptera</taxon>
        <taxon>Paraneoptera</taxon>
        <taxon>Hemiptera</taxon>
        <taxon>Heteroptera</taxon>
        <taxon>Panheteroptera</taxon>
        <taxon>Cimicomorpha</taxon>
        <taxon>Miridae</taxon>
        <taxon>Mirini</taxon>
        <taxon>Lygus</taxon>
    </lineage>
</organism>
<keyword evidence="5" id="KW-0675">Receptor</keyword>
<dbReference type="GO" id="GO:0016829">
    <property type="term" value="F:lyase activity"/>
    <property type="evidence" value="ECO:0007669"/>
    <property type="project" value="UniProtKB-KW"/>
</dbReference>
<dbReference type="InterPro" id="IPR029787">
    <property type="entry name" value="Nucleotide_cyclase"/>
</dbReference>
<dbReference type="InterPro" id="IPR001054">
    <property type="entry name" value="A/G_cyclase"/>
</dbReference>
<reference evidence="4" key="1">
    <citation type="journal article" date="2014" name="PLoS ONE">
        <title>Transcriptome-Based Identification of ABC Transporters in the Western Tarnished Plant Bug Lygus hesperus.</title>
        <authorList>
            <person name="Hull J.J."/>
            <person name="Chaney K."/>
            <person name="Geib S.M."/>
            <person name="Fabrick J.A."/>
            <person name="Brent C.S."/>
            <person name="Walsh D."/>
            <person name="Lavine L.C."/>
        </authorList>
    </citation>
    <scope>NUCLEOTIDE SEQUENCE</scope>
</reference>
<dbReference type="AlphaFoldDB" id="A0A0A9WRB1"/>
<dbReference type="SUPFAM" id="SSF55073">
    <property type="entry name" value="Nucleotide cyclase"/>
    <property type="match status" value="1"/>
</dbReference>
<sequence length="271" mass="30895">MADNPEYISPTLVIDPLQYAARWNGLRVRIGMHTGLCKIKFSDELNGFDYTGETVQIAARMTSIANGGQTLMNEATWYALSFEERERFDYNNLESRRVNGLRVPLEIYQLNAIPGREFPPLRLEETECALQALFQDDNGDALKSGQDEKETLAQQTVMSSILSDCFSIFPATRRVREVMPLAEKWHISCPPTPIDREDEAQETYFNNLIQQLVRKVLTVRRRRNQGGMGLIKGNTYTDVNNNSRRPSQHEPAVNPLAHIPLYNAPVYETDL</sequence>
<dbReference type="InterPro" id="IPR050697">
    <property type="entry name" value="Adenylyl/Guanylyl_Cyclase_3/4"/>
</dbReference>
<reference evidence="5" key="3">
    <citation type="journal article" date="2016" name="Gigascience">
        <title>De novo construction of an expanded transcriptome assembly for the western tarnished plant bug, Lygus hesperus.</title>
        <authorList>
            <person name="Tassone E.E."/>
            <person name="Geib S.M."/>
            <person name="Hall B."/>
            <person name="Fabrick J.A."/>
            <person name="Brent C.S."/>
            <person name="Hull J.J."/>
        </authorList>
    </citation>
    <scope>NUCLEOTIDE SEQUENCE</scope>
</reference>
<dbReference type="Gene3D" id="3.30.70.1230">
    <property type="entry name" value="Nucleotide cyclase"/>
    <property type="match status" value="1"/>
</dbReference>
<reference evidence="4" key="2">
    <citation type="submission" date="2014-07" db="EMBL/GenBank/DDBJ databases">
        <authorList>
            <person name="Hull J."/>
        </authorList>
    </citation>
    <scope>NUCLEOTIDE SEQUENCE</scope>
</reference>
<name>A0A0A9WRB1_LYGHE</name>
<accession>A0A0A9WRB1</accession>
<evidence type="ECO:0000313" key="5">
    <source>
        <dbReference type="EMBL" id="JAQ16847.1"/>
    </source>
</evidence>
<keyword evidence="1" id="KW-0456">Lyase</keyword>
<dbReference type="PANTHER" id="PTHR43081">
    <property type="entry name" value="ADENYLATE CYCLASE, TERMINAL-DIFFERENTIATION SPECIFIC-RELATED"/>
    <property type="match status" value="1"/>
</dbReference>
<feature type="region of interest" description="Disordered" evidence="2">
    <location>
        <begin position="228"/>
        <end position="253"/>
    </location>
</feature>
<protein>
    <submittedName>
        <fullName evidence="5">Receptor-type adenylate cyclase</fullName>
    </submittedName>
</protein>
<evidence type="ECO:0000256" key="1">
    <source>
        <dbReference type="ARBA" id="ARBA00023239"/>
    </source>
</evidence>
<evidence type="ECO:0000259" key="3">
    <source>
        <dbReference type="PROSITE" id="PS50125"/>
    </source>
</evidence>
<dbReference type="Pfam" id="PF00211">
    <property type="entry name" value="Guanylate_cyc"/>
    <property type="match status" value="1"/>
</dbReference>
<dbReference type="EMBL" id="GBHO01033275">
    <property type="protein sequence ID" value="JAG10329.1"/>
    <property type="molecule type" value="Transcribed_RNA"/>
</dbReference>
<gene>
    <name evidence="5" type="primary">ESAG4C_0</name>
    <name evidence="4" type="ORF">CM83_74618</name>
    <name evidence="5" type="ORF">g.70575</name>
</gene>
<evidence type="ECO:0000313" key="4">
    <source>
        <dbReference type="EMBL" id="JAG10329.1"/>
    </source>
</evidence>
<dbReference type="GO" id="GO:0035556">
    <property type="term" value="P:intracellular signal transduction"/>
    <property type="evidence" value="ECO:0007669"/>
    <property type="project" value="InterPro"/>
</dbReference>
<evidence type="ECO:0000256" key="2">
    <source>
        <dbReference type="SAM" id="MobiDB-lite"/>
    </source>
</evidence>
<proteinExistence type="predicted"/>